<dbReference type="PANTHER" id="PTHR10795">
    <property type="entry name" value="PROPROTEIN CONVERTASE SUBTILISIN/KEXIN"/>
    <property type="match status" value="1"/>
</dbReference>
<dbReference type="Gene3D" id="3.30.70.80">
    <property type="entry name" value="Peptidase S8 propeptide/proteinase inhibitor I9"/>
    <property type="match status" value="1"/>
</dbReference>
<evidence type="ECO:0000256" key="3">
    <source>
        <dbReference type="ARBA" id="ARBA00022729"/>
    </source>
</evidence>
<dbReference type="InterPro" id="IPR036852">
    <property type="entry name" value="Peptidase_S8/S53_dom_sf"/>
</dbReference>
<evidence type="ECO:0000256" key="1">
    <source>
        <dbReference type="ARBA" id="ARBA00011073"/>
    </source>
</evidence>
<evidence type="ECO:0000256" key="5">
    <source>
        <dbReference type="PROSITE-ProRule" id="PRU01240"/>
    </source>
</evidence>
<evidence type="ECO:0000256" key="6">
    <source>
        <dbReference type="SAM" id="MobiDB-lite"/>
    </source>
</evidence>
<keyword evidence="4" id="KW-0378">Hydrolase</keyword>
<dbReference type="FunFam" id="3.30.70.80:FF:000002">
    <property type="entry name" value="Subtilisin-like protease SBT5.3"/>
    <property type="match status" value="1"/>
</dbReference>
<keyword evidence="2 8" id="KW-0645">Protease</keyword>
<dbReference type="AlphaFoldDB" id="A0A1D1YIP8"/>
<dbReference type="InterPro" id="IPR045051">
    <property type="entry name" value="SBT"/>
</dbReference>
<dbReference type="Pfam" id="PF05922">
    <property type="entry name" value="Inhibitor_I9"/>
    <property type="match status" value="1"/>
</dbReference>
<feature type="compositionally biased region" description="Basic and acidic residues" evidence="6">
    <location>
        <begin position="306"/>
        <end position="319"/>
    </location>
</feature>
<feature type="non-terminal residue" evidence="8">
    <location>
        <position position="1"/>
    </location>
</feature>
<dbReference type="PRINTS" id="PR00723">
    <property type="entry name" value="SUBTILISIN"/>
</dbReference>
<comment type="caution">
    <text evidence="5">Lacks conserved residue(s) required for the propagation of feature annotation.</text>
</comment>
<dbReference type="InterPro" id="IPR010259">
    <property type="entry name" value="S8pro/Inhibitor_I9"/>
</dbReference>
<comment type="similarity">
    <text evidence="1 5">Belongs to the peptidase S8 family.</text>
</comment>
<dbReference type="InterPro" id="IPR015500">
    <property type="entry name" value="Peptidase_S8_subtilisin-rel"/>
</dbReference>
<reference evidence="8" key="1">
    <citation type="submission" date="2015-07" db="EMBL/GenBank/DDBJ databases">
        <title>Transcriptome Assembly of Anthurium amnicola.</title>
        <authorList>
            <person name="Suzuki J."/>
        </authorList>
    </citation>
    <scope>NUCLEOTIDE SEQUENCE</scope>
</reference>
<keyword evidence="3" id="KW-0732">Signal</keyword>
<dbReference type="SUPFAM" id="SSF52743">
    <property type="entry name" value="Subtilisin-like"/>
    <property type="match status" value="1"/>
</dbReference>
<keyword evidence="4" id="KW-0720">Serine protease</keyword>
<dbReference type="GO" id="GO:0004252">
    <property type="term" value="F:serine-type endopeptidase activity"/>
    <property type="evidence" value="ECO:0007669"/>
    <property type="project" value="InterPro"/>
</dbReference>
<feature type="region of interest" description="Disordered" evidence="6">
    <location>
        <begin position="299"/>
        <end position="319"/>
    </location>
</feature>
<feature type="domain" description="Inhibitor I9" evidence="7">
    <location>
        <begin position="119"/>
        <end position="195"/>
    </location>
</feature>
<dbReference type="InterPro" id="IPR037045">
    <property type="entry name" value="S8pro/Inhibitor_I9_sf"/>
</dbReference>
<dbReference type="Gene3D" id="3.40.50.200">
    <property type="entry name" value="Peptidase S8/S53 domain"/>
    <property type="match status" value="1"/>
</dbReference>
<name>A0A1D1YIP8_9ARAE</name>
<protein>
    <submittedName>
        <fullName evidence="8">Subtilisin-like protease SDD1</fullName>
    </submittedName>
</protein>
<evidence type="ECO:0000256" key="2">
    <source>
        <dbReference type="ARBA" id="ARBA00022670"/>
    </source>
</evidence>
<evidence type="ECO:0000259" key="7">
    <source>
        <dbReference type="Pfam" id="PF05922"/>
    </source>
</evidence>
<sequence>PPPPPLLPIALWNTKGSIYPILCVPRFHGESVQLRAATFHISFCPPFVPFPFNPIKGNASLDVSCTTNPSALPPPPLTTAAVDRARMERGSPAAHLLLLPLLLLCTAAASSHGHHPHMVYIVYLGGHQGTTKTVEEIHGAHHSFLLSVKNSDAEARESLLYSYKNSINGFAALLSQDEAAKLSEMEEVVSTFPSEPKRWSMHTTRSWEFLGHEEGLMGDQKERMRSRANYGKGTIVGLLDSGIWPESESFHDGGMGAVPKRWKGICQGGDSFNPSHCNRKLIGARYYLKGYEAHYGTLNRSNSYRSPRDGDGHGTHTAS</sequence>
<dbReference type="EMBL" id="GDJX01013431">
    <property type="protein sequence ID" value="JAT54505.1"/>
    <property type="molecule type" value="Transcribed_RNA"/>
</dbReference>
<proteinExistence type="inferred from homology"/>
<feature type="non-terminal residue" evidence="8">
    <location>
        <position position="319"/>
    </location>
</feature>
<dbReference type="PROSITE" id="PS51892">
    <property type="entry name" value="SUBTILASE"/>
    <property type="match status" value="1"/>
</dbReference>
<organism evidence="8">
    <name type="scientific">Anthurium amnicola</name>
    <dbReference type="NCBI Taxonomy" id="1678845"/>
    <lineage>
        <taxon>Eukaryota</taxon>
        <taxon>Viridiplantae</taxon>
        <taxon>Streptophyta</taxon>
        <taxon>Embryophyta</taxon>
        <taxon>Tracheophyta</taxon>
        <taxon>Spermatophyta</taxon>
        <taxon>Magnoliopsida</taxon>
        <taxon>Liliopsida</taxon>
        <taxon>Araceae</taxon>
        <taxon>Pothoideae</taxon>
        <taxon>Potheae</taxon>
        <taxon>Anthurium</taxon>
    </lineage>
</organism>
<accession>A0A1D1YIP8</accession>
<evidence type="ECO:0000256" key="4">
    <source>
        <dbReference type="ARBA" id="ARBA00022825"/>
    </source>
</evidence>
<dbReference type="GO" id="GO:0006508">
    <property type="term" value="P:proteolysis"/>
    <property type="evidence" value="ECO:0007669"/>
    <property type="project" value="UniProtKB-KW"/>
</dbReference>
<gene>
    <name evidence="8" type="primary">SDD1_16</name>
    <name evidence="8" type="ORF">g.38423</name>
</gene>
<evidence type="ECO:0000313" key="8">
    <source>
        <dbReference type="EMBL" id="JAT54505.1"/>
    </source>
</evidence>